<comment type="similarity">
    <text evidence="2">Belongs to the universal stress protein A family.</text>
</comment>
<organism evidence="6 7">
    <name type="scientific">Zhongshania guokunii</name>
    <dbReference type="NCBI Taxonomy" id="641783"/>
    <lineage>
        <taxon>Bacteria</taxon>
        <taxon>Pseudomonadati</taxon>
        <taxon>Pseudomonadota</taxon>
        <taxon>Gammaproteobacteria</taxon>
        <taxon>Cellvibrionales</taxon>
        <taxon>Spongiibacteraceae</taxon>
        <taxon>Zhongshania</taxon>
    </lineage>
</organism>
<proteinExistence type="inferred from homology"/>
<feature type="domain" description="UspA" evidence="5">
    <location>
        <begin position="5"/>
        <end position="135"/>
    </location>
</feature>
<comment type="function">
    <text evidence="4">Required for resistance to DNA-damaging agents.</text>
</comment>
<evidence type="ECO:0000256" key="2">
    <source>
        <dbReference type="ARBA" id="ARBA00008791"/>
    </source>
</evidence>
<dbReference type="SUPFAM" id="SSF52402">
    <property type="entry name" value="Adenine nucleotide alpha hydrolases-like"/>
    <property type="match status" value="2"/>
</dbReference>
<keyword evidence="3" id="KW-0963">Cytoplasm</keyword>
<evidence type="ECO:0000256" key="4">
    <source>
        <dbReference type="ARBA" id="ARBA00037131"/>
    </source>
</evidence>
<name>A0ABV3U7V4_9GAMM</name>
<evidence type="ECO:0000259" key="5">
    <source>
        <dbReference type="Pfam" id="PF00582"/>
    </source>
</evidence>
<reference evidence="6 7" key="1">
    <citation type="journal article" date="2011" name="Int. J. Syst. Evol. Microbiol.">
        <title>Zhongshania antarctica gen. nov., sp. nov. and Zhongshania guokunii sp. nov., gammaproteobacteria respectively isolated from coastal attached (fast) ice and surface seawater of the Antarctic.</title>
        <authorList>
            <person name="Li H.J."/>
            <person name="Zhang X.Y."/>
            <person name="Chen C.X."/>
            <person name="Zhang Y.J."/>
            <person name="Gao Z.M."/>
            <person name="Yu Y."/>
            <person name="Chen X.L."/>
            <person name="Chen B."/>
            <person name="Zhang Y.Z."/>
        </authorList>
    </citation>
    <scope>NUCLEOTIDE SEQUENCE [LARGE SCALE GENOMIC DNA]</scope>
    <source>
        <strain evidence="6 7">ZS6-22T</strain>
    </source>
</reference>
<comment type="subcellular location">
    <subcellularLocation>
        <location evidence="1">Cytoplasm</location>
    </subcellularLocation>
</comment>
<dbReference type="PANTHER" id="PTHR47892">
    <property type="entry name" value="UNIVERSAL STRESS PROTEIN E"/>
    <property type="match status" value="1"/>
</dbReference>
<accession>A0ABV3U7V4</accession>
<evidence type="ECO:0000313" key="6">
    <source>
        <dbReference type="EMBL" id="MEX1669647.1"/>
    </source>
</evidence>
<evidence type="ECO:0000256" key="3">
    <source>
        <dbReference type="ARBA" id="ARBA00022490"/>
    </source>
</evidence>
<dbReference type="RefSeq" id="WP_368381921.1">
    <property type="nucleotide sequence ID" value="NZ_JBFRYA010000010.1"/>
</dbReference>
<sequence>MKNLTVIADIQGGKNTALKRALQIQSRTGCDITLLGFCYASVNDSDAKNDAGKVKELLVAKRSKELNAIVSEFDVATNAITTEVIWSKDIASELVAREKTNSSDLIIKSAHKTGSWFHTSTDWQLIREAKAPVMITAGKTWKKKSRLLATIDFATTEKSKQRLNNKIIEHAKALAGPLGDDSIHLAFALTAPQALIDLDLINAKKYLADKRKRLQPLIDKFCEEHGLNTENVHIKQGEPERVIPSIANDLKADLTIVGTVGRKGIKGKLIGNTAEGILSRLYTDILTVRP</sequence>
<gene>
    <name evidence="6" type="ORF">AB4876_12075</name>
</gene>
<dbReference type="Gene3D" id="3.40.50.12370">
    <property type="match status" value="1"/>
</dbReference>
<evidence type="ECO:0000256" key="1">
    <source>
        <dbReference type="ARBA" id="ARBA00004496"/>
    </source>
</evidence>
<dbReference type="InterPro" id="IPR006016">
    <property type="entry name" value="UspA"/>
</dbReference>
<dbReference type="Proteomes" id="UP001557485">
    <property type="component" value="Unassembled WGS sequence"/>
</dbReference>
<feature type="domain" description="UspA" evidence="5">
    <location>
        <begin position="166"/>
        <end position="289"/>
    </location>
</feature>
<dbReference type="EMBL" id="JBFRYA010000010">
    <property type="protein sequence ID" value="MEX1669647.1"/>
    <property type="molecule type" value="Genomic_DNA"/>
</dbReference>
<comment type="caution">
    <text evidence="6">The sequence shown here is derived from an EMBL/GenBank/DDBJ whole genome shotgun (WGS) entry which is preliminary data.</text>
</comment>
<dbReference type="PANTHER" id="PTHR47892:SF1">
    <property type="entry name" value="UNIVERSAL STRESS PROTEIN E"/>
    <property type="match status" value="1"/>
</dbReference>
<protein>
    <submittedName>
        <fullName evidence="6">Universal stress protein</fullName>
    </submittedName>
</protein>
<keyword evidence="7" id="KW-1185">Reference proteome</keyword>
<dbReference type="Pfam" id="PF00582">
    <property type="entry name" value="Usp"/>
    <property type="match status" value="2"/>
</dbReference>
<evidence type="ECO:0000313" key="7">
    <source>
        <dbReference type="Proteomes" id="UP001557485"/>
    </source>
</evidence>